<dbReference type="GO" id="GO:0005524">
    <property type="term" value="F:ATP binding"/>
    <property type="evidence" value="ECO:0007669"/>
    <property type="project" value="UniProtKB-KW"/>
</dbReference>
<reference evidence="20 21" key="1">
    <citation type="submission" date="2013-09" db="EMBL/GenBank/DDBJ databases">
        <title>Corchorus capsularis genome sequencing.</title>
        <authorList>
            <person name="Alam M."/>
            <person name="Haque M.S."/>
            <person name="Islam M.S."/>
            <person name="Emdad E.M."/>
            <person name="Islam M.M."/>
            <person name="Ahmed B."/>
            <person name="Halim A."/>
            <person name="Hossen Q.M.M."/>
            <person name="Hossain M.Z."/>
            <person name="Ahmed R."/>
            <person name="Khan M.M."/>
            <person name="Islam R."/>
            <person name="Rashid M.M."/>
            <person name="Khan S.A."/>
            <person name="Rahman M.S."/>
            <person name="Alam M."/>
        </authorList>
    </citation>
    <scope>NUCLEOTIDE SEQUENCE [LARGE SCALE GENOMIC DNA]</scope>
    <source>
        <strain evidence="21">cv. CVL-1</strain>
        <tissue evidence="20">Whole seedling</tissue>
    </source>
</reference>
<keyword evidence="4" id="KW-0808">Transferase</keyword>
<sequence>MEKLRASSNLRRSLKSLLTRRLSHLSDFTHFNQKRSFQTIFNPIRYYKCLGEANAIHFRHFSSVSTPVQRNPSFSTLNSDDISYFKGLLGEKNVIQDEDRLETVNTDWMHKYKGSSKLLLQPRSTEEVSQILRYCNSRCLAVVPQGGNTGLVGGSVPVFDEIIVNVGSMNNIISFDKVSGILVCEAGCILENLISFLDNQGFVMPLDLGAKGSCQIGGNVSTNAGGLRLVRYGSLHGTVLGLEAVLANGDVLDMLGTLRKDNTGYDLKHLFIGSEGSLGIVTKVSILTPPKLSSVNIAFLACNDYSSCQKLLMEAKRKLGEILSAFEFLDNEAMDLVLHQLDGVRNPLPASVHNFYVLIETTGSTESYDREKLEAFLLSSMEGGLISDGVLAQDINQASSFWRIREGIPEALMKAGAVYKYDLSLPVEKMYDLVDDMRVRLGNLAKVVGYGHLGDGNLHLNISASQYDDKILEQIEPYVYEWTSKHRGSISAEHGLGLMKANKIYYSKSPETQQVEDPRAKKQFDNCIMDLLYGYEKERESQRALKPIAEAPPQSMTSSSASSRKTLSKIACNRLQKELVEWQVNPPSGFKHKVTDNLQRWVIEVNGAPGTLYANETYQLQVDFPEHYPMEAPQVIFLHPAPLHPHIYSNGHICLDILYDSWSPAMTVSSICISILSMLSSSTVKGILPLLFLARNSKLGIWQRPEDNDRYVKNCRNGRSPKETRSQKSGGRGSMYQKGTMNEVTHQRIKTNGIWLHIAEQGTGPLVLLLHGFPELWYSWRHQITFLASHGYHVVAPDLRGCGDSDAPLSPTSYSVMHLVGDIIGLLDHFQQQQAFVVGHDWGAVIGWHLCLFRPDRIKGLINLSVPYFDRNPKAKFVDSVNKMFGDGLYICQFQEPGRAERAFARYDYLTVMKKFLLITQTDNLIAPPGMEIIDYLETPSRLPPWITEEELQVFADKFQESGFTGALNYYRAMDLNWELTAPWQGSKIMVPVKFLVGEKDIGFEANGVRDYVQGDVFRSLVPNLEVVILDAHHFIQQEKPQQVSEEILSFLHKFPAE</sequence>
<evidence type="ECO:0000256" key="9">
    <source>
        <dbReference type="ARBA" id="ARBA00022840"/>
    </source>
</evidence>
<evidence type="ECO:0000256" key="13">
    <source>
        <dbReference type="ARBA" id="ARBA00056190"/>
    </source>
</evidence>
<dbReference type="InterPro" id="IPR004113">
    <property type="entry name" value="FAD-bd_oxidored_4_C"/>
</dbReference>
<dbReference type="GO" id="GO:0005739">
    <property type="term" value="C:mitochondrion"/>
    <property type="evidence" value="ECO:0007669"/>
    <property type="project" value="TreeGrafter"/>
</dbReference>
<keyword evidence="7" id="KW-0378">Hydrolase</keyword>
<evidence type="ECO:0000256" key="4">
    <source>
        <dbReference type="ARBA" id="ARBA00022679"/>
    </source>
</evidence>
<dbReference type="SUPFAM" id="SSF56176">
    <property type="entry name" value="FAD-binding/transporter-associated domain-like"/>
    <property type="match status" value="1"/>
</dbReference>
<comment type="similarity">
    <text evidence="11">Belongs to the AB hydrolase superfamily. Epoxide hydrolase family.</text>
</comment>
<evidence type="ECO:0000313" key="20">
    <source>
        <dbReference type="EMBL" id="OMO56961.1"/>
    </source>
</evidence>
<dbReference type="FunFam" id="3.30.43.10:FF:000002">
    <property type="entry name" value="D-2-hydroxyglutarate dehydrogenase, mitochondrial"/>
    <property type="match status" value="1"/>
</dbReference>
<dbReference type="InterPro" id="IPR023313">
    <property type="entry name" value="UBQ-conjugating_AS"/>
</dbReference>
<evidence type="ECO:0000259" key="18">
    <source>
        <dbReference type="PROSITE" id="PS50127"/>
    </source>
</evidence>
<feature type="domain" description="UBC core" evidence="18">
    <location>
        <begin position="570"/>
        <end position="720"/>
    </location>
</feature>
<evidence type="ECO:0000259" key="19">
    <source>
        <dbReference type="PROSITE" id="PS51387"/>
    </source>
</evidence>
<dbReference type="InterPro" id="IPR016167">
    <property type="entry name" value="FAD-bd_PCMH_sub1"/>
</dbReference>
<dbReference type="InterPro" id="IPR016164">
    <property type="entry name" value="FAD-linked_Oxase-like_C"/>
</dbReference>
<comment type="catalytic activity">
    <reaction evidence="12">
        <text>an epoxide + H2O = an ethanediol</text>
        <dbReference type="Rhea" id="RHEA:19037"/>
        <dbReference type="ChEBI" id="CHEBI:15377"/>
        <dbReference type="ChEBI" id="CHEBI:32955"/>
        <dbReference type="ChEBI" id="CHEBI:140594"/>
        <dbReference type="EC" id="3.3.2.10"/>
    </reaction>
    <physiologicalReaction direction="left-to-right" evidence="12">
        <dbReference type="Rhea" id="RHEA:19038"/>
    </physiologicalReaction>
</comment>
<dbReference type="STRING" id="210143.A0A1R3GFX4"/>
<dbReference type="Gene3D" id="3.30.70.2740">
    <property type="match status" value="1"/>
</dbReference>
<accession>A0A1R3GFX4</accession>
<feature type="region of interest" description="Disordered" evidence="17">
    <location>
        <begin position="714"/>
        <end position="737"/>
    </location>
</feature>
<gene>
    <name evidence="20" type="ORF">CCACVL1_26106</name>
</gene>
<dbReference type="Pfam" id="PF01565">
    <property type="entry name" value="FAD_binding_4"/>
    <property type="match status" value="1"/>
</dbReference>
<dbReference type="PANTHER" id="PTHR43716">
    <property type="entry name" value="D-2-HYDROXYGLUTARATE DEHYDROGENASE, MITOCHONDRIAL"/>
    <property type="match status" value="1"/>
</dbReference>
<dbReference type="Gramene" id="OMO56961">
    <property type="protein sequence ID" value="OMO56961"/>
    <property type="gene ID" value="CCACVL1_26106"/>
</dbReference>
<dbReference type="GO" id="GO:0016740">
    <property type="term" value="F:transferase activity"/>
    <property type="evidence" value="ECO:0007669"/>
    <property type="project" value="UniProtKB-KW"/>
</dbReference>
<dbReference type="FunFam" id="3.30.465.10:FF:000001">
    <property type="entry name" value="D-2-hydroxyglutarate dehydrogenase, mitochondrial"/>
    <property type="match status" value="1"/>
</dbReference>
<evidence type="ECO:0000256" key="10">
    <source>
        <dbReference type="ARBA" id="ARBA00023002"/>
    </source>
</evidence>
<dbReference type="FunFam" id="3.40.50.1820:FF:000161">
    <property type="entry name" value="Epoxide hydrolase"/>
    <property type="match status" value="1"/>
</dbReference>
<evidence type="ECO:0000256" key="5">
    <source>
        <dbReference type="ARBA" id="ARBA00022741"/>
    </source>
</evidence>
<evidence type="ECO:0000256" key="11">
    <source>
        <dbReference type="ARBA" id="ARBA00038334"/>
    </source>
</evidence>
<comment type="function">
    <text evidence="14">Epoxide hydrolase involved in the biosynthesis of cucurbitacin and mogroside tetracyclic triterpene natural products (e.g. siamenoside I and mogrosides IV, V and VI). Cucurbitacins have cytotoxic properties and exhibit deterrent taste as a defense barrier against herbivores. Mogrosides are nonsugar highly oxygenated compounds used as high-intensity zero-calorie sweeteners; they also possess pharmacological properties such as regulating immunity, lowering blood sugar and lipid levels, protecting the liver, and acting as antioxidants and antitumor agents. Catalyzes the hydrolysis of aromatic epoxide-containing substrates, such as the conversion of 24,25-epoxycucurbitadienol to 24,25-dihydroxycucurbitadienol.</text>
</comment>
<evidence type="ECO:0000256" key="3">
    <source>
        <dbReference type="ARBA" id="ARBA00022630"/>
    </source>
</evidence>
<dbReference type="InterPro" id="IPR016169">
    <property type="entry name" value="FAD-bd_PCMH_sub2"/>
</dbReference>
<keyword evidence="21" id="KW-1185">Reference proteome</keyword>
<evidence type="ECO:0000256" key="7">
    <source>
        <dbReference type="ARBA" id="ARBA00022801"/>
    </source>
</evidence>
<evidence type="ECO:0000256" key="12">
    <source>
        <dbReference type="ARBA" id="ARBA00051067"/>
    </source>
</evidence>
<dbReference type="InterPro" id="IPR000608">
    <property type="entry name" value="UBC"/>
</dbReference>
<evidence type="ECO:0000256" key="1">
    <source>
        <dbReference type="ARBA" id="ARBA00001974"/>
    </source>
</evidence>
<dbReference type="InterPro" id="IPR006094">
    <property type="entry name" value="Oxid_FAD_bind_N"/>
</dbReference>
<keyword evidence="9" id="KW-0067">ATP-binding</keyword>
<comment type="caution">
    <text evidence="20">The sequence shown here is derived from an EMBL/GenBank/DDBJ whole genome shotgun (WGS) entry which is preliminary data.</text>
</comment>
<dbReference type="Gene3D" id="3.30.70.2190">
    <property type="match status" value="1"/>
</dbReference>
<dbReference type="Gene3D" id="3.10.110.10">
    <property type="entry name" value="Ubiquitin Conjugating Enzyme"/>
    <property type="match status" value="1"/>
</dbReference>
<feature type="active site" description="Glycyl thioester intermediate" evidence="16">
    <location>
        <position position="654"/>
    </location>
</feature>
<dbReference type="InterPro" id="IPR051264">
    <property type="entry name" value="FAD-oxidored/transferase_4"/>
</dbReference>
<keyword evidence="6" id="KW-0833">Ubl conjugation pathway</keyword>
<dbReference type="OrthoDB" id="5332616at2759"/>
<keyword evidence="10" id="KW-0560">Oxidoreductase</keyword>
<evidence type="ECO:0000256" key="16">
    <source>
        <dbReference type="PROSITE-ProRule" id="PRU10133"/>
    </source>
</evidence>
<dbReference type="GO" id="GO:0071949">
    <property type="term" value="F:FAD binding"/>
    <property type="evidence" value="ECO:0007669"/>
    <property type="project" value="InterPro"/>
</dbReference>
<dbReference type="InterPro" id="IPR000639">
    <property type="entry name" value="Epox_hydrolase-like"/>
</dbReference>
<dbReference type="Gene3D" id="3.30.43.10">
    <property type="entry name" value="Uridine Diphospho-n-acetylenolpyruvylglucosamine Reductase, domain 2"/>
    <property type="match status" value="1"/>
</dbReference>
<dbReference type="GO" id="GO:0004301">
    <property type="term" value="F:epoxide hydrolase activity"/>
    <property type="evidence" value="ECO:0007669"/>
    <property type="project" value="UniProtKB-EC"/>
</dbReference>
<keyword evidence="8" id="KW-0274">FAD</keyword>
<keyword evidence="3" id="KW-0285">Flavoprotein</keyword>
<dbReference type="SUPFAM" id="SSF53474">
    <property type="entry name" value="alpha/beta-Hydrolases"/>
    <property type="match status" value="1"/>
</dbReference>
<comment type="catalytic activity">
    <reaction evidence="15">
        <text>(24S)-24,25-epoxycucurbitadienol + H2O = (24R)-24,25-dihydroxycucurbitadienol</text>
        <dbReference type="Rhea" id="RHEA:81855"/>
        <dbReference type="ChEBI" id="CHEBI:15377"/>
        <dbReference type="ChEBI" id="CHEBI:229949"/>
        <dbReference type="ChEBI" id="CHEBI:229950"/>
    </reaction>
    <physiologicalReaction direction="left-to-right" evidence="15">
        <dbReference type="Rhea" id="RHEA:81856"/>
    </physiologicalReaction>
</comment>
<evidence type="ECO:0000256" key="6">
    <source>
        <dbReference type="ARBA" id="ARBA00022786"/>
    </source>
</evidence>
<dbReference type="Pfam" id="PF02913">
    <property type="entry name" value="FAD-oxidase_C"/>
    <property type="match status" value="1"/>
</dbReference>
<dbReference type="Gene3D" id="3.30.465.10">
    <property type="match status" value="1"/>
</dbReference>
<dbReference type="PROSITE" id="PS50127">
    <property type="entry name" value="UBC_2"/>
    <property type="match status" value="1"/>
</dbReference>
<dbReference type="InterPro" id="IPR036318">
    <property type="entry name" value="FAD-bd_PCMH-like_sf"/>
</dbReference>
<dbReference type="InterPro" id="IPR029058">
    <property type="entry name" value="AB_hydrolase_fold"/>
</dbReference>
<evidence type="ECO:0000313" key="21">
    <source>
        <dbReference type="Proteomes" id="UP000188268"/>
    </source>
</evidence>
<dbReference type="Pfam" id="PF00561">
    <property type="entry name" value="Abhydrolase_1"/>
    <property type="match status" value="1"/>
</dbReference>
<dbReference type="CDD" id="cd23808">
    <property type="entry name" value="UBCc_UBE2W"/>
    <property type="match status" value="1"/>
</dbReference>
<dbReference type="PROSITE" id="PS00183">
    <property type="entry name" value="UBC_1"/>
    <property type="match status" value="1"/>
</dbReference>
<dbReference type="FunFam" id="3.10.110.10:FF:000032">
    <property type="entry name" value="probable ubiquitin-conjugating enzyme E2 16"/>
    <property type="match status" value="1"/>
</dbReference>
<dbReference type="PROSITE" id="PS51387">
    <property type="entry name" value="FAD_PCMH"/>
    <property type="match status" value="1"/>
</dbReference>
<evidence type="ECO:0000256" key="17">
    <source>
        <dbReference type="SAM" id="MobiDB-lite"/>
    </source>
</evidence>
<comment type="cofactor">
    <cofactor evidence="1">
        <name>FAD</name>
        <dbReference type="ChEBI" id="CHEBI:57692"/>
    </cofactor>
</comment>
<dbReference type="Gene3D" id="3.40.50.1820">
    <property type="entry name" value="alpha/beta hydrolase"/>
    <property type="match status" value="1"/>
</dbReference>
<dbReference type="FunFam" id="3.30.70.2190:FF:000001">
    <property type="entry name" value="D-2-hydroxyglutarate dehydrogenase mitochondrial"/>
    <property type="match status" value="1"/>
</dbReference>
<organism evidence="20 21">
    <name type="scientific">Corchorus capsularis</name>
    <name type="common">Jute</name>
    <dbReference type="NCBI Taxonomy" id="210143"/>
    <lineage>
        <taxon>Eukaryota</taxon>
        <taxon>Viridiplantae</taxon>
        <taxon>Streptophyta</taxon>
        <taxon>Embryophyta</taxon>
        <taxon>Tracheophyta</taxon>
        <taxon>Spermatophyta</taxon>
        <taxon>Magnoliopsida</taxon>
        <taxon>eudicotyledons</taxon>
        <taxon>Gunneridae</taxon>
        <taxon>Pentapetalae</taxon>
        <taxon>rosids</taxon>
        <taxon>malvids</taxon>
        <taxon>Malvales</taxon>
        <taxon>Malvaceae</taxon>
        <taxon>Grewioideae</taxon>
        <taxon>Apeibeae</taxon>
        <taxon>Corchorus</taxon>
    </lineage>
</organism>
<evidence type="ECO:0000256" key="2">
    <source>
        <dbReference type="ARBA" id="ARBA00004721"/>
    </source>
</evidence>
<dbReference type="InterPro" id="IPR000073">
    <property type="entry name" value="AB_hydrolase_1"/>
</dbReference>
<feature type="domain" description="FAD-binding PCMH-type" evidence="19">
    <location>
        <begin position="112"/>
        <end position="291"/>
    </location>
</feature>
<protein>
    <submittedName>
        <fullName evidence="20">Ubiquitin-conjugating enzyme, E2</fullName>
    </submittedName>
</protein>
<dbReference type="GO" id="GO:0016491">
    <property type="term" value="F:oxidoreductase activity"/>
    <property type="evidence" value="ECO:0007669"/>
    <property type="project" value="UniProtKB-KW"/>
</dbReference>
<dbReference type="PANTHER" id="PTHR43716:SF1">
    <property type="entry name" value="D-2-HYDROXYGLUTARATE DEHYDROGENASE, MITOCHONDRIAL"/>
    <property type="match status" value="1"/>
</dbReference>
<dbReference type="SUPFAM" id="SSF54495">
    <property type="entry name" value="UBC-like"/>
    <property type="match status" value="1"/>
</dbReference>
<evidence type="ECO:0000256" key="15">
    <source>
        <dbReference type="ARBA" id="ARBA00093212"/>
    </source>
</evidence>
<evidence type="ECO:0000256" key="14">
    <source>
        <dbReference type="ARBA" id="ARBA00058358"/>
    </source>
</evidence>
<name>A0A1R3GFX4_COCAP</name>
<keyword evidence="5" id="KW-0547">Nucleotide-binding</keyword>
<dbReference type="AlphaFoldDB" id="A0A1R3GFX4"/>
<dbReference type="FunFam" id="3.30.70.2740:FF:000002">
    <property type="entry name" value="D-2-hydroxyglutarate dehydrogenase mitochondrial"/>
    <property type="match status" value="1"/>
</dbReference>
<proteinExistence type="inferred from homology"/>
<dbReference type="SUPFAM" id="SSF55103">
    <property type="entry name" value="FAD-linked oxidases, C-terminal domain"/>
    <property type="match status" value="1"/>
</dbReference>
<comment type="pathway">
    <text evidence="2">Secondary metabolite biosynthesis; terpenoid biosynthesis.</text>
</comment>
<dbReference type="Pfam" id="PF00179">
    <property type="entry name" value="UQ_con"/>
    <property type="match status" value="1"/>
</dbReference>
<dbReference type="PRINTS" id="PR00412">
    <property type="entry name" value="EPOXHYDRLASE"/>
</dbReference>
<evidence type="ECO:0000256" key="8">
    <source>
        <dbReference type="ARBA" id="ARBA00022827"/>
    </source>
</evidence>
<dbReference type="Proteomes" id="UP000188268">
    <property type="component" value="Unassembled WGS sequence"/>
</dbReference>
<dbReference type="EMBL" id="AWWV01014437">
    <property type="protein sequence ID" value="OMO56961.1"/>
    <property type="molecule type" value="Genomic_DNA"/>
</dbReference>
<dbReference type="InterPro" id="IPR016135">
    <property type="entry name" value="UBQ-conjugating_enzyme/RWD"/>
</dbReference>
<comment type="function">
    <text evidence="13">Accepts the ubiquitin from the E1 complex and catalyzes its covalent attachment to other proteins.</text>
</comment>
<dbReference type="SMART" id="SM00212">
    <property type="entry name" value="UBCc"/>
    <property type="match status" value="1"/>
</dbReference>
<dbReference type="InterPro" id="IPR016166">
    <property type="entry name" value="FAD-bd_PCMH"/>
</dbReference>